<evidence type="ECO:0000259" key="2">
    <source>
        <dbReference type="Pfam" id="PF13205"/>
    </source>
</evidence>
<dbReference type="InterPro" id="IPR032812">
    <property type="entry name" value="SbsA_Ig"/>
</dbReference>
<dbReference type="STRING" id="1492738.FEM21_17320"/>
<name>A0A066WMP2_9FLAO</name>
<keyword evidence="1" id="KW-0732">Signal</keyword>
<feature type="domain" description="SbsA Ig-like" evidence="2">
    <location>
        <begin position="33"/>
        <end position="134"/>
    </location>
</feature>
<dbReference type="Pfam" id="PF13205">
    <property type="entry name" value="Big_5"/>
    <property type="match status" value="1"/>
</dbReference>
<evidence type="ECO:0000313" key="4">
    <source>
        <dbReference type="Proteomes" id="UP000027064"/>
    </source>
</evidence>
<dbReference type="EMBL" id="JNCA01000016">
    <property type="protein sequence ID" value="KDN55141.1"/>
    <property type="molecule type" value="Genomic_DNA"/>
</dbReference>
<dbReference type="Proteomes" id="UP000027064">
    <property type="component" value="Unassembled WGS sequence"/>
</dbReference>
<protein>
    <recommendedName>
        <fullName evidence="2">SbsA Ig-like domain-containing protein</fullName>
    </recommendedName>
</protein>
<dbReference type="PROSITE" id="PS51257">
    <property type="entry name" value="PROKAR_LIPOPROTEIN"/>
    <property type="match status" value="1"/>
</dbReference>
<sequence length="560" mass="63972">MMLKNTSKYILFLFVILLISCAKRGSITGGLKDTIAPSLRTSFPENFSTNFKEKQIKLEFDEIVILKNIRKQLVISPPMKNEPLIIPTTASKTITIKIKDTLQPNTTYSFNFGQSITDNNEGNPLNQFKYVFSTGTYIDSLAIGGKVKYAYEKEPESFISVMLYEVNDAYNDSVVYSQKDPDKKIPGPTYITNTLDSLKTFSLENLKAGKYRLIALKDLNNNNKFDPKTEKIGFIKEFITIPNDTLYELELFQEITPFKAFKPTQETGNRLLMGYEGKKPEANSKPKITLKHNNEILTSIITKMPKKDSLQIWYKPIKTDSLKVEVSLNEYNKAFSLKTRSNKKDTLTINSVAAVSFQDLLGIESSTPLVKFDESKMKLIDGDSTAVKFTTIYDEFNQKLFFDFKKEPAKKYILDLLPGALTDLFEQTNDTLNFQMSTKELEQYGNLKLKLEKIKSFPVIVELLKSSGEVVASQYIEKDATIDFTLLDPAQFTLRAIYDDNKNKQYDPGNFMEQKYAEEVIYFSGEIDVRANWDVEQVFDLSIPYTPPPKTDPKKKKKSN</sequence>
<dbReference type="AlphaFoldDB" id="A0A066WMP2"/>
<dbReference type="PATRIC" id="fig|1492738.3.peg.1720"/>
<keyword evidence="4" id="KW-1185">Reference proteome</keyword>
<accession>A0A066WMP2</accession>
<gene>
    <name evidence="3" type="ORF">FEM21_17320</name>
</gene>
<comment type="caution">
    <text evidence="3">The sequence shown here is derived from an EMBL/GenBank/DDBJ whole genome shotgun (WGS) entry which is preliminary data.</text>
</comment>
<dbReference type="eggNOG" id="COG4704">
    <property type="taxonomic scope" value="Bacteria"/>
</dbReference>
<evidence type="ECO:0000313" key="3">
    <source>
        <dbReference type="EMBL" id="KDN55141.1"/>
    </source>
</evidence>
<reference evidence="3 4" key="1">
    <citation type="submission" date="2014-05" db="EMBL/GenBank/DDBJ databases">
        <title>Genome Sequence of Flavobacterium sp. EM1321.</title>
        <authorList>
            <person name="Shin S.-K."/>
            <person name="Yi H."/>
        </authorList>
    </citation>
    <scope>NUCLEOTIDE SEQUENCE [LARGE SCALE GENOMIC DNA]</scope>
    <source>
        <strain evidence="3 4">EM1321</strain>
    </source>
</reference>
<dbReference type="RefSeq" id="WP_316930341.1">
    <property type="nucleotide sequence ID" value="NZ_JNCA01000016.1"/>
</dbReference>
<evidence type="ECO:0000256" key="1">
    <source>
        <dbReference type="ARBA" id="ARBA00022729"/>
    </source>
</evidence>
<organism evidence="3 4">
    <name type="scientific">Flavobacterium seoulense</name>
    <dbReference type="NCBI Taxonomy" id="1492738"/>
    <lineage>
        <taxon>Bacteria</taxon>
        <taxon>Pseudomonadati</taxon>
        <taxon>Bacteroidota</taxon>
        <taxon>Flavobacteriia</taxon>
        <taxon>Flavobacteriales</taxon>
        <taxon>Flavobacteriaceae</taxon>
        <taxon>Flavobacterium</taxon>
    </lineage>
</organism>
<proteinExistence type="predicted"/>